<sequence length="431" mass="45759">CAVFSLFGVFCLHFILSSNFIHSAQSRGKVHIFKSHIDLPHYVTRSTSKSSLSPHLLSVGILAFNGQISTVRVSRALGSSFKADNKLQVLFQLYFTMMQHTFFCSYQCTRTSRLTSRNLIATGTSLPSVPGVQRHDTNLICLAVSKTGAHPGGDSTGKSAGSLAESLLRETMGAISALATTGSIGSSSVSRAAAVAPPPEDLRSATYAITATNTAIFFLSAMVPLLPASALLLNHRQPHLWQLLTSSFAHPSLESLMLCVFFTYIFGRVVERSHGSLATWVVYATCGAAAAALAWCLLPAKAALLSSAAPAAAWGLFLVGIGLPRLSKKPLEVACLLPFTFAATVSRYSPLSGLMVYEGMPQGQLIHVAGATMAAMVAVLVLGAVAVWRAEAQRKRQEAKRQEAAAREEDAINAVINAASQAAAQIGRKLL</sequence>
<protein>
    <recommendedName>
        <fullName evidence="8">Peptidase S54 rhomboid domain-containing protein</fullName>
    </recommendedName>
</protein>
<evidence type="ECO:0000256" key="6">
    <source>
        <dbReference type="SAM" id="Phobius"/>
    </source>
</evidence>
<dbReference type="SUPFAM" id="SSF144091">
    <property type="entry name" value="Rhomboid-like"/>
    <property type="match status" value="1"/>
</dbReference>
<dbReference type="PANTHER" id="PTHR43066:SF5">
    <property type="entry name" value="RHOMBOID-LIKE PROTEIN 11, CHLOROPLASTIC-RELATED"/>
    <property type="match status" value="1"/>
</dbReference>
<feature type="transmembrane region" description="Helical" evidence="6">
    <location>
        <begin position="277"/>
        <end position="297"/>
    </location>
</feature>
<dbReference type="PANTHER" id="PTHR43066">
    <property type="entry name" value="RHOMBOID-RELATED PROTEIN"/>
    <property type="match status" value="1"/>
</dbReference>
<accession>A0ABQ5S488</accession>
<keyword evidence="4 6" id="KW-1133">Transmembrane helix</keyword>
<proteinExistence type="inferred from homology"/>
<reference evidence="9 10" key="1">
    <citation type="journal article" date="2023" name="IScience">
        <title>Expanded male sex-determining region conserved during the evolution of homothallism in the green alga Volvox.</title>
        <authorList>
            <person name="Yamamoto K."/>
            <person name="Matsuzaki R."/>
            <person name="Mahakham W."/>
            <person name="Heman W."/>
            <person name="Sekimoto H."/>
            <person name="Kawachi M."/>
            <person name="Minakuchi Y."/>
            <person name="Toyoda A."/>
            <person name="Nozaki H."/>
        </authorList>
    </citation>
    <scope>NUCLEOTIDE SEQUENCE [LARGE SCALE GENOMIC DNA]</scope>
    <source>
        <strain evidence="9 10">NIES-4468</strain>
    </source>
</reference>
<feature type="transmembrane region" description="Helical" evidence="6">
    <location>
        <begin position="215"/>
        <end position="233"/>
    </location>
</feature>
<keyword evidence="5 6" id="KW-0472">Membrane</keyword>
<feature type="transmembrane region" description="Helical" evidence="6">
    <location>
        <begin position="240"/>
        <end position="265"/>
    </location>
</feature>
<comment type="similarity">
    <text evidence="2">Belongs to the peptidase S54 family.</text>
</comment>
<feature type="signal peptide" evidence="7">
    <location>
        <begin position="1"/>
        <end position="26"/>
    </location>
</feature>
<evidence type="ECO:0000256" key="5">
    <source>
        <dbReference type="ARBA" id="ARBA00023136"/>
    </source>
</evidence>
<evidence type="ECO:0000313" key="9">
    <source>
        <dbReference type="EMBL" id="GLI64712.1"/>
    </source>
</evidence>
<evidence type="ECO:0000256" key="7">
    <source>
        <dbReference type="SAM" id="SignalP"/>
    </source>
</evidence>
<feature type="transmembrane region" description="Helical" evidence="6">
    <location>
        <begin position="365"/>
        <end position="388"/>
    </location>
</feature>
<gene>
    <name evidence="9" type="ORF">VaNZ11_008072</name>
</gene>
<evidence type="ECO:0000256" key="2">
    <source>
        <dbReference type="ARBA" id="ARBA00009045"/>
    </source>
</evidence>
<name>A0ABQ5S488_9CHLO</name>
<evidence type="ECO:0000313" key="10">
    <source>
        <dbReference type="Proteomes" id="UP001165090"/>
    </source>
</evidence>
<evidence type="ECO:0000256" key="3">
    <source>
        <dbReference type="ARBA" id="ARBA00022692"/>
    </source>
</evidence>
<keyword evidence="10" id="KW-1185">Reference proteome</keyword>
<dbReference type="Pfam" id="PF01694">
    <property type="entry name" value="Rhomboid"/>
    <property type="match status" value="1"/>
</dbReference>
<evidence type="ECO:0000259" key="8">
    <source>
        <dbReference type="Pfam" id="PF01694"/>
    </source>
</evidence>
<keyword evidence="3 6" id="KW-0812">Transmembrane</keyword>
<evidence type="ECO:0000256" key="4">
    <source>
        <dbReference type="ARBA" id="ARBA00022989"/>
    </source>
</evidence>
<dbReference type="Proteomes" id="UP001165090">
    <property type="component" value="Unassembled WGS sequence"/>
</dbReference>
<dbReference type="InterPro" id="IPR022764">
    <property type="entry name" value="Peptidase_S54_rhomboid_dom"/>
</dbReference>
<evidence type="ECO:0000256" key="1">
    <source>
        <dbReference type="ARBA" id="ARBA00004141"/>
    </source>
</evidence>
<dbReference type="EMBL" id="BSDZ01000020">
    <property type="protein sequence ID" value="GLI64712.1"/>
    <property type="molecule type" value="Genomic_DNA"/>
</dbReference>
<feature type="domain" description="Peptidase S54 rhomboid" evidence="8">
    <location>
        <begin position="239"/>
        <end position="380"/>
    </location>
</feature>
<dbReference type="InterPro" id="IPR035952">
    <property type="entry name" value="Rhomboid-like_sf"/>
</dbReference>
<feature type="chain" id="PRO_5045474034" description="Peptidase S54 rhomboid domain-containing protein" evidence="7">
    <location>
        <begin position="27"/>
        <end position="431"/>
    </location>
</feature>
<dbReference type="Gene3D" id="1.20.1540.10">
    <property type="entry name" value="Rhomboid-like"/>
    <property type="match status" value="1"/>
</dbReference>
<organism evidence="9 10">
    <name type="scientific">Volvox africanus</name>
    <dbReference type="NCBI Taxonomy" id="51714"/>
    <lineage>
        <taxon>Eukaryota</taxon>
        <taxon>Viridiplantae</taxon>
        <taxon>Chlorophyta</taxon>
        <taxon>core chlorophytes</taxon>
        <taxon>Chlorophyceae</taxon>
        <taxon>CS clade</taxon>
        <taxon>Chlamydomonadales</taxon>
        <taxon>Volvocaceae</taxon>
        <taxon>Volvox</taxon>
    </lineage>
</organism>
<feature type="transmembrane region" description="Helical" evidence="6">
    <location>
        <begin position="304"/>
        <end position="323"/>
    </location>
</feature>
<feature type="non-terminal residue" evidence="9">
    <location>
        <position position="1"/>
    </location>
</feature>
<comment type="subcellular location">
    <subcellularLocation>
        <location evidence="1">Membrane</location>
        <topology evidence="1">Multi-pass membrane protein</topology>
    </subcellularLocation>
</comment>
<comment type="caution">
    <text evidence="9">The sequence shown here is derived from an EMBL/GenBank/DDBJ whole genome shotgun (WGS) entry which is preliminary data.</text>
</comment>
<keyword evidence="7" id="KW-0732">Signal</keyword>